<dbReference type="InterPro" id="IPR011576">
    <property type="entry name" value="Pyridox_Oxase_N"/>
</dbReference>
<dbReference type="InterPro" id="IPR012349">
    <property type="entry name" value="Split_barrel_FMN-bd"/>
</dbReference>
<proteinExistence type="predicted"/>
<dbReference type="Gene3D" id="2.30.110.10">
    <property type="entry name" value="Electron Transport, Fmn-binding Protein, Chain A"/>
    <property type="match status" value="1"/>
</dbReference>
<feature type="domain" description="Pyridoxamine 5'-phosphate oxidase N-terminal" evidence="3">
    <location>
        <begin position="36"/>
        <end position="132"/>
    </location>
</feature>
<gene>
    <name evidence="4" type="ORF">SALB_04485</name>
</gene>
<dbReference type="InterPro" id="IPR052019">
    <property type="entry name" value="F420H2_bilvrd_red/Heme_oxyg"/>
</dbReference>
<evidence type="ECO:0000259" key="3">
    <source>
        <dbReference type="Pfam" id="PF01243"/>
    </source>
</evidence>
<dbReference type="AlphaFoldDB" id="A0A401R2A6"/>
<feature type="region of interest" description="Disordered" evidence="2">
    <location>
        <begin position="1"/>
        <end position="65"/>
    </location>
</feature>
<dbReference type="Pfam" id="PF01243">
    <property type="entry name" value="PNPOx_N"/>
    <property type="match status" value="1"/>
</dbReference>
<feature type="compositionally biased region" description="Pro residues" evidence="2">
    <location>
        <begin position="1"/>
        <end position="11"/>
    </location>
</feature>
<organism evidence="4 5">
    <name type="scientific">Streptomyces noursei</name>
    <name type="common">Streptomyces albulus</name>
    <dbReference type="NCBI Taxonomy" id="1971"/>
    <lineage>
        <taxon>Bacteria</taxon>
        <taxon>Bacillati</taxon>
        <taxon>Actinomycetota</taxon>
        <taxon>Actinomycetes</taxon>
        <taxon>Kitasatosporales</taxon>
        <taxon>Streptomycetaceae</taxon>
        <taxon>Streptomyces</taxon>
    </lineage>
</organism>
<dbReference type="SUPFAM" id="SSF50475">
    <property type="entry name" value="FMN-binding split barrel"/>
    <property type="match status" value="1"/>
</dbReference>
<keyword evidence="1" id="KW-0560">Oxidoreductase</keyword>
<evidence type="ECO:0000313" key="5">
    <source>
        <dbReference type="Proteomes" id="UP000288351"/>
    </source>
</evidence>
<dbReference type="GO" id="GO:0016627">
    <property type="term" value="F:oxidoreductase activity, acting on the CH-CH group of donors"/>
    <property type="evidence" value="ECO:0007669"/>
    <property type="project" value="TreeGrafter"/>
</dbReference>
<dbReference type="GO" id="GO:0005829">
    <property type="term" value="C:cytosol"/>
    <property type="evidence" value="ECO:0007669"/>
    <property type="project" value="TreeGrafter"/>
</dbReference>
<dbReference type="NCBIfam" id="TIGR04023">
    <property type="entry name" value="PPOX_MSMEG_5819"/>
    <property type="match status" value="1"/>
</dbReference>
<evidence type="ECO:0000256" key="1">
    <source>
        <dbReference type="ARBA" id="ARBA00023002"/>
    </source>
</evidence>
<dbReference type="Proteomes" id="UP000288351">
    <property type="component" value="Unassembled WGS sequence"/>
</dbReference>
<sequence>MTPAPTTPPTSAPGSGPAHPPEPAGTAPSPPADPVFTPEERAYLAGQPLARLATTGPNGGPQVRPVGFVLNADGTLDVGGPALRRSQKYRNAQAHPDVSLLVDDMAPADDPVAPGWGRGVEIRGRAELLTLDAPPMAPEFFSNDVIRIHPRRIISWHLKPDDGRANARDVDRTGD</sequence>
<dbReference type="EMBL" id="BHXC01000006">
    <property type="protein sequence ID" value="GCB91746.1"/>
    <property type="molecule type" value="Genomic_DNA"/>
</dbReference>
<name>A0A401R2A6_STRNR</name>
<dbReference type="PANTHER" id="PTHR35176:SF6">
    <property type="entry name" value="HEME OXYGENASE HI_0854-RELATED"/>
    <property type="match status" value="1"/>
</dbReference>
<dbReference type="RefSeq" id="WP_016573996.1">
    <property type="nucleotide sequence ID" value="NZ_BHXC01000006.1"/>
</dbReference>
<feature type="compositionally biased region" description="Pro residues" evidence="2">
    <location>
        <begin position="18"/>
        <end position="33"/>
    </location>
</feature>
<dbReference type="InterPro" id="IPR024031">
    <property type="entry name" value="MSMEG_5819/OxyR"/>
</dbReference>
<comment type="caution">
    <text evidence="4">The sequence shown here is derived from an EMBL/GenBank/DDBJ whole genome shotgun (WGS) entry which is preliminary data.</text>
</comment>
<evidence type="ECO:0000313" key="4">
    <source>
        <dbReference type="EMBL" id="GCB91746.1"/>
    </source>
</evidence>
<reference evidence="4 5" key="1">
    <citation type="journal article" date="2019" name="Microbiol. Resour. Announc.">
        <title>Draft Genome Sequence of the Most Traditional epsilon-Poly-l-Lysine Producer, Streptomyces albulus NBRC14147.</title>
        <authorList>
            <person name="Yamanaka K."/>
            <person name="Hamano Y."/>
        </authorList>
    </citation>
    <scope>NUCLEOTIDE SEQUENCE [LARGE SCALE GENOMIC DNA]</scope>
    <source>
        <strain evidence="4 5">NBRC 14147</strain>
    </source>
</reference>
<dbReference type="PANTHER" id="PTHR35176">
    <property type="entry name" value="HEME OXYGENASE HI_0854-RELATED"/>
    <property type="match status" value="1"/>
</dbReference>
<accession>A0A401R2A6</accession>
<protein>
    <submittedName>
        <fullName evidence="4">PPOX class F420-dependent oxidoreductase</fullName>
    </submittedName>
</protein>
<dbReference type="GO" id="GO:0070967">
    <property type="term" value="F:coenzyme F420 binding"/>
    <property type="evidence" value="ECO:0007669"/>
    <property type="project" value="TreeGrafter"/>
</dbReference>
<evidence type="ECO:0000256" key="2">
    <source>
        <dbReference type="SAM" id="MobiDB-lite"/>
    </source>
</evidence>